<dbReference type="Proteomes" id="UP000032361">
    <property type="component" value="Unassembled WGS sequence"/>
</dbReference>
<dbReference type="RefSeq" id="WP_044627246.1">
    <property type="nucleotide sequence ID" value="NZ_JTDV01000014.1"/>
</dbReference>
<evidence type="ECO:0000313" key="2">
    <source>
        <dbReference type="EMBL" id="KJD31573.1"/>
    </source>
</evidence>
<dbReference type="OrthoDB" id="9800666at2"/>
<dbReference type="SUPFAM" id="SSF82153">
    <property type="entry name" value="FAS1 domain"/>
    <property type="match status" value="2"/>
</dbReference>
<gene>
    <name evidence="2" type="ORF">PK35_14315</name>
</gene>
<dbReference type="PANTHER" id="PTHR10900:SF77">
    <property type="entry name" value="FI19380P1"/>
    <property type="match status" value="1"/>
</dbReference>
<comment type="caution">
    <text evidence="2">The sequence shown here is derived from an EMBL/GenBank/DDBJ whole genome shotgun (WGS) entry which is preliminary data.</text>
</comment>
<protein>
    <recommendedName>
        <fullName evidence="1">FAS1 domain-containing protein</fullName>
    </recommendedName>
</protein>
<feature type="domain" description="FAS1" evidence="1">
    <location>
        <begin position="181"/>
        <end position="343"/>
    </location>
</feature>
<name>A0A0D7VYQ3_9FLAO</name>
<evidence type="ECO:0000259" key="1">
    <source>
        <dbReference type="PROSITE" id="PS50213"/>
    </source>
</evidence>
<proteinExistence type="predicted"/>
<dbReference type="InterPro" id="IPR036378">
    <property type="entry name" value="FAS1_dom_sf"/>
</dbReference>
<dbReference type="PANTHER" id="PTHR10900">
    <property type="entry name" value="PERIOSTIN-RELATED"/>
    <property type="match status" value="1"/>
</dbReference>
<organism evidence="2 3">
    <name type="scientific">Neotamlana nanhaiensis</name>
    <dbReference type="NCBI Taxonomy" id="1382798"/>
    <lineage>
        <taxon>Bacteria</taxon>
        <taxon>Pseudomonadati</taxon>
        <taxon>Bacteroidota</taxon>
        <taxon>Flavobacteriia</taxon>
        <taxon>Flavobacteriales</taxon>
        <taxon>Flavobacteriaceae</taxon>
        <taxon>Neotamlana</taxon>
    </lineage>
</organism>
<dbReference type="PATRIC" id="fig|1382798.3.peg.1425"/>
<reference evidence="2 3" key="1">
    <citation type="journal article" date="2015" name="Antonie Van Leeuwenhoek">
        <title>Tamlana nanhaiensis sp. nov., isolated from surface seawater collected from the South China Sea.</title>
        <authorList>
            <person name="Liu X."/>
            <person name="Lai Q."/>
            <person name="Du Y."/>
            <person name="Li G."/>
            <person name="Sun F."/>
            <person name="Shao Z."/>
        </authorList>
    </citation>
    <scope>NUCLEOTIDE SEQUENCE [LARGE SCALE GENOMIC DNA]</scope>
    <source>
        <strain evidence="2 3">FHC16</strain>
    </source>
</reference>
<accession>A0A0D7VYQ3</accession>
<dbReference type="EMBL" id="JTDV01000014">
    <property type="protein sequence ID" value="KJD31573.1"/>
    <property type="molecule type" value="Genomic_DNA"/>
</dbReference>
<keyword evidence="3" id="KW-1185">Reference proteome</keyword>
<dbReference type="PROSITE" id="PS50213">
    <property type="entry name" value="FAS1"/>
    <property type="match status" value="2"/>
</dbReference>
<evidence type="ECO:0000313" key="3">
    <source>
        <dbReference type="Proteomes" id="UP000032361"/>
    </source>
</evidence>
<feature type="domain" description="FAS1" evidence="1">
    <location>
        <begin position="39"/>
        <end position="177"/>
    </location>
</feature>
<dbReference type="Pfam" id="PF02469">
    <property type="entry name" value="Fasciclin"/>
    <property type="match status" value="1"/>
</dbReference>
<dbReference type="STRING" id="1382798.PK35_14315"/>
<dbReference type="InterPro" id="IPR050904">
    <property type="entry name" value="Adhesion/Biosynth-related"/>
</dbReference>
<sequence length="559" mass="62326">MEKIFKLIKKWKFSIVIVLLATIILCCSEEKYKETTDETLNITEYLRTMPEYSMFVEILDVTGYASFMNTYGTYTLFLPTNDAITNLMADFGVSSISAIPIEELRDIVKLHILEETITTTSFTDGKIASPSMQGQFLITGATYDGGSASITVNKEAKITASNVEVGNGVMHVIDKVLRVADKTLAETIDTDASLSIFAEAIKATGWYDKLDQPVTYDEDSIPSYLTVIAQTDEVFQKAGFNSFDELKARYSHLNDPTNLEDSLNLFVAYRISPGLNYLADLAVTPALLTQAPLEVISVKLAADSLLINEEVFNGVLEKGVEINREPSDETASNGVVHLVKDNYFIKKRLPQPVYFDLGDQPEFRQLSAVFRKPGNYASLSDAELSSMSWEGSPSVTYSCPAIGDGNAAGWHGDLLDVLRLRDGYINNIEFTTPVIIKGQYKVWVSYRTNPRAPSSARAFFNDVPLSRLLNMQEYGDSGTPERVLESQGYKRHIEPFSSRFNSRLMGIINVETTGRHTFRFQSLAYAGGNSWFDVVEFRPVDMDQLYPKFESSGSGLIYD</sequence>
<dbReference type="Gene3D" id="2.30.180.10">
    <property type="entry name" value="FAS1 domain"/>
    <property type="match status" value="2"/>
</dbReference>
<dbReference type="AlphaFoldDB" id="A0A0D7VYQ3"/>
<dbReference type="SMART" id="SM00554">
    <property type="entry name" value="FAS1"/>
    <property type="match status" value="1"/>
</dbReference>
<dbReference type="InterPro" id="IPR000782">
    <property type="entry name" value="FAS1_domain"/>
</dbReference>